<reference evidence="1" key="1">
    <citation type="submission" date="2018-11" db="EMBL/GenBank/DDBJ databases">
        <authorList>
            <consortium name="Genoscope - CEA"/>
            <person name="William W."/>
        </authorList>
    </citation>
    <scope>NUCLEOTIDE SEQUENCE</scope>
</reference>
<dbReference type="EMBL" id="LR031875">
    <property type="protein sequence ID" value="VDD31329.1"/>
    <property type="molecule type" value="Genomic_DNA"/>
</dbReference>
<proteinExistence type="predicted"/>
<name>A0A3P6EJ10_BRAOL</name>
<gene>
    <name evidence="1" type="ORF">BOLC9T56652H</name>
</gene>
<evidence type="ECO:0000313" key="1">
    <source>
        <dbReference type="EMBL" id="VDD31329.1"/>
    </source>
</evidence>
<sequence length="76" mass="9119">MLLYQHRHFNWKNVLINARSDAREWKNVENQERDTSQGNRSSYRGRYKDIWRLPPAHWLKCNVDASFVNTMEPATA</sequence>
<accession>A0A3P6EJ10</accession>
<protein>
    <submittedName>
        <fullName evidence="1">Uncharacterized protein</fullName>
    </submittedName>
</protein>
<organism evidence="1">
    <name type="scientific">Brassica oleracea</name>
    <name type="common">Wild cabbage</name>
    <dbReference type="NCBI Taxonomy" id="3712"/>
    <lineage>
        <taxon>Eukaryota</taxon>
        <taxon>Viridiplantae</taxon>
        <taxon>Streptophyta</taxon>
        <taxon>Embryophyta</taxon>
        <taxon>Tracheophyta</taxon>
        <taxon>Spermatophyta</taxon>
        <taxon>Magnoliopsida</taxon>
        <taxon>eudicotyledons</taxon>
        <taxon>Gunneridae</taxon>
        <taxon>Pentapetalae</taxon>
        <taxon>rosids</taxon>
        <taxon>malvids</taxon>
        <taxon>Brassicales</taxon>
        <taxon>Brassicaceae</taxon>
        <taxon>Brassiceae</taxon>
        <taxon>Brassica</taxon>
    </lineage>
</organism>
<dbReference type="AlphaFoldDB" id="A0A3P6EJ10"/>